<organism evidence="2 3">
    <name type="scientific">Fimbriimonas ginsengisoli</name>
    <dbReference type="NCBI Taxonomy" id="1005039"/>
    <lineage>
        <taxon>Bacteria</taxon>
        <taxon>Bacillati</taxon>
        <taxon>Armatimonadota</taxon>
        <taxon>Fimbriimonadia</taxon>
        <taxon>Fimbriimonadales</taxon>
        <taxon>Fimbriimonadaceae</taxon>
        <taxon>Fimbriimonas</taxon>
    </lineage>
</organism>
<dbReference type="EMBL" id="JACOSL010000002">
    <property type="protein sequence ID" value="MBI1755522.1"/>
    <property type="molecule type" value="Genomic_DNA"/>
</dbReference>
<dbReference type="AlphaFoldDB" id="A0A931LQI2"/>
<feature type="transmembrane region" description="Helical" evidence="1">
    <location>
        <begin position="102"/>
        <end position="121"/>
    </location>
</feature>
<dbReference type="Proteomes" id="UP000727962">
    <property type="component" value="Unassembled WGS sequence"/>
</dbReference>
<comment type="caution">
    <text evidence="2">The sequence shown here is derived from an EMBL/GenBank/DDBJ whole genome shotgun (WGS) entry which is preliminary data.</text>
</comment>
<evidence type="ECO:0000313" key="3">
    <source>
        <dbReference type="Proteomes" id="UP000727962"/>
    </source>
</evidence>
<accession>A0A931LQI2</accession>
<reference evidence="2" key="1">
    <citation type="submission" date="2020-07" db="EMBL/GenBank/DDBJ databases">
        <title>Huge and variable diversity of episymbiotic CPR bacteria and DPANN archaea in groundwater ecosystems.</title>
        <authorList>
            <person name="He C.Y."/>
            <person name="Keren R."/>
            <person name="Whittaker M."/>
            <person name="Farag I.F."/>
            <person name="Doudna J."/>
            <person name="Cate J.H.D."/>
            <person name="Banfield J.F."/>
        </authorList>
    </citation>
    <scope>NUCLEOTIDE SEQUENCE</scope>
    <source>
        <strain evidence="2">NC_groundwater_17_Pr7_B-0.1um_64_12</strain>
    </source>
</reference>
<sequence>MSFLADLDPKSFYNAEPGSPRLYFMIFLTVVIGLGVIGVFMVAPIRMRRPIVSVVTFLAGLFWVLEFTWPKAIARGPLDKPNGFVEQVGFMLHDGVPAVADLANTVSSFLLGLGVYSLLRVHLRKVFKQQKDWSFSLVLVLSLLTMVAFGYVDWNMRLGVNGAKLDDPSQWGNWNYGKDLFFDGFLQQMDAAMFSMIAFFILSAAYRAFRMRSAEATILLGAAFLVLISSLGLIENIVNNWVMNTLAKGDGNSFWVNFKLTEISGWIKDTFQTSSIRGIEFGVGIGLLAMGLRIWLSLERTGGQA</sequence>
<feature type="transmembrane region" description="Helical" evidence="1">
    <location>
        <begin position="276"/>
        <end position="296"/>
    </location>
</feature>
<proteinExistence type="predicted"/>
<feature type="transmembrane region" description="Helical" evidence="1">
    <location>
        <begin position="216"/>
        <end position="234"/>
    </location>
</feature>
<keyword evidence="1" id="KW-1133">Transmembrane helix</keyword>
<protein>
    <submittedName>
        <fullName evidence="2">Uncharacterized protein</fullName>
    </submittedName>
</protein>
<feature type="transmembrane region" description="Helical" evidence="1">
    <location>
        <begin position="50"/>
        <end position="69"/>
    </location>
</feature>
<name>A0A931LQI2_FIMGI</name>
<keyword evidence="1" id="KW-0812">Transmembrane</keyword>
<evidence type="ECO:0000256" key="1">
    <source>
        <dbReference type="SAM" id="Phobius"/>
    </source>
</evidence>
<feature type="transmembrane region" description="Helical" evidence="1">
    <location>
        <begin position="22"/>
        <end position="43"/>
    </location>
</feature>
<gene>
    <name evidence="2" type="ORF">HYR64_00255</name>
</gene>
<keyword evidence="1" id="KW-0472">Membrane</keyword>
<feature type="transmembrane region" description="Helical" evidence="1">
    <location>
        <begin position="191"/>
        <end position="209"/>
    </location>
</feature>
<evidence type="ECO:0000313" key="2">
    <source>
        <dbReference type="EMBL" id="MBI1755522.1"/>
    </source>
</evidence>
<feature type="transmembrane region" description="Helical" evidence="1">
    <location>
        <begin position="133"/>
        <end position="152"/>
    </location>
</feature>